<dbReference type="EMBL" id="KT862230">
    <property type="protein sequence ID" value="ANC51547.1"/>
    <property type="molecule type" value="Genomic_DNA"/>
</dbReference>
<dbReference type="GO" id="GO:0016787">
    <property type="term" value="F:hydrolase activity"/>
    <property type="evidence" value="ECO:0007669"/>
    <property type="project" value="UniProtKB-KW"/>
</dbReference>
<keyword evidence="9" id="KW-0378">Hydrolase</keyword>
<dbReference type="PROSITE" id="PS52020">
    <property type="entry name" value="CRESS_DNA_REP"/>
    <property type="match status" value="1"/>
</dbReference>
<dbReference type="InterPro" id="IPR027417">
    <property type="entry name" value="P-loop_NTPase"/>
</dbReference>
<dbReference type="GO" id="GO:0004519">
    <property type="term" value="F:endonuclease activity"/>
    <property type="evidence" value="ECO:0007669"/>
    <property type="project" value="UniProtKB-KW"/>
</dbReference>
<dbReference type="Gene3D" id="3.40.1310.20">
    <property type="match status" value="1"/>
</dbReference>
<feature type="compositionally biased region" description="Basic and acidic residues" evidence="12">
    <location>
        <begin position="381"/>
        <end position="390"/>
    </location>
</feature>
<dbReference type="GO" id="GO:0016779">
    <property type="term" value="F:nucleotidyltransferase activity"/>
    <property type="evidence" value="ECO:0007669"/>
    <property type="project" value="UniProtKB-KW"/>
</dbReference>
<dbReference type="Pfam" id="PF02407">
    <property type="entry name" value="Viral_Rep"/>
    <property type="match status" value="1"/>
</dbReference>
<keyword evidence="3" id="KW-0548">Nucleotidyltransferase</keyword>
<keyword evidence="8" id="KW-0255">Endonuclease</keyword>
<dbReference type="OrthoDB" id="9195at10239"/>
<keyword evidence="4" id="KW-0235">DNA replication</keyword>
<evidence type="ECO:0000313" key="14">
    <source>
        <dbReference type="EMBL" id="ANC51547.1"/>
    </source>
</evidence>
<evidence type="ECO:0000256" key="2">
    <source>
        <dbReference type="ARBA" id="ARBA00022679"/>
    </source>
</evidence>
<evidence type="ECO:0000259" key="13">
    <source>
        <dbReference type="PROSITE" id="PS52020"/>
    </source>
</evidence>
<evidence type="ECO:0000256" key="3">
    <source>
        <dbReference type="ARBA" id="ARBA00022695"/>
    </source>
</evidence>
<evidence type="ECO:0000256" key="10">
    <source>
        <dbReference type="ARBA" id="ARBA00023124"/>
    </source>
</evidence>
<sequence length="390" mass="44582">MSDRTKAKRWCFTINNPFNVDPIIASPGAEDDPDEPVVIDLRYPFWYHHAMLAVFKVEYMVAQIEKGENGTPHWQGFIIFKDQKRLQWLKDHLDKRAHWEVARGTNQQASEYCKKDETYDPSVIPADMKIRGRFEWGSMPERNVPKKDERLKLAADELDTIKDGYKRPAEIDSLTLMQCGFIPAYKELTADILGPYRPKLQIITMIGPPGTGKSYAIQQYFPNHGRCICGNNGVWFQNPTAPVMVFEEFCGQIQLQRMLQYLDPYPLALEVKGGMRPAMYETVIITSNTRPDGWYTGDQAGQPGKRTDALLALWDRLGFESGAYVPVRTCGHYWEVTPGWSIEEARDFFTLKVTRFLDIAEIIDDEDGQGHPGAAAAADSQEEHRSIYHH</sequence>
<dbReference type="GeneID" id="27815433"/>
<evidence type="ECO:0000313" key="15">
    <source>
        <dbReference type="Proteomes" id="UP000202209"/>
    </source>
</evidence>
<keyword evidence="5" id="KW-0540">Nuclease</keyword>
<dbReference type="RefSeq" id="YP_009252327.1">
    <property type="nucleotide sequence ID" value="NC_030130.1"/>
</dbReference>
<evidence type="ECO:0000256" key="11">
    <source>
        <dbReference type="ARBA" id="ARBA00023125"/>
    </source>
</evidence>
<evidence type="ECO:0000256" key="1">
    <source>
        <dbReference type="ARBA" id="ARBA00004147"/>
    </source>
</evidence>
<dbReference type="GO" id="GO:0006260">
    <property type="term" value="P:DNA replication"/>
    <property type="evidence" value="ECO:0007669"/>
    <property type="project" value="UniProtKB-KW"/>
</dbReference>
<dbReference type="GO" id="GO:0000166">
    <property type="term" value="F:nucleotide binding"/>
    <property type="evidence" value="ECO:0007669"/>
    <property type="project" value="UniProtKB-KW"/>
</dbReference>
<reference evidence="14 15" key="1">
    <citation type="journal article" date="2016" name="Infect. Genet. Evol.">
        <title>Circular replication-associated protein encoding DNA viruses identified in the faecal matter of various animals in New Zealand.</title>
        <authorList>
            <person name="Steel O."/>
            <person name="Kraberger S."/>
            <person name="Sikorski A."/>
            <person name="Young L.M."/>
            <person name="Catchpole R.J."/>
            <person name="Stevens A.J."/>
            <person name="Ladley J.J."/>
            <person name="Coray D.S."/>
            <person name="Stainton D."/>
            <person name="Dayaram A."/>
            <person name="Julian L."/>
            <person name="van Bysterveldt K."/>
            <person name="Varsani A."/>
        </authorList>
    </citation>
    <scope>NUCLEOTIDE SEQUENCE [LARGE SCALE GENOMIC DNA]</scope>
</reference>
<name>A0A160HWI2_9VIRU</name>
<keyword evidence="11" id="KW-0238">DNA-binding</keyword>
<evidence type="ECO:0000256" key="7">
    <source>
        <dbReference type="ARBA" id="ARBA00022741"/>
    </source>
</evidence>
<dbReference type="SUPFAM" id="SSF52540">
    <property type="entry name" value="P-loop containing nucleoside triphosphate hydrolases"/>
    <property type="match status" value="1"/>
</dbReference>
<dbReference type="GO" id="GO:0003677">
    <property type="term" value="F:DNA binding"/>
    <property type="evidence" value="ECO:0007669"/>
    <property type="project" value="UniProtKB-KW"/>
</dbReference>
<organism evidence="14 15">
    <name type="scientific">Bovine faeces associated circular DNA virus 1</name>
    <dbReference type="NCBI Taxonomy" id="1843764"/>
    <lineage>
        <taxon>Viruses</taxon>
    </lineage>
</organism>
<comment type="subcellular location">
    <subcellularLocation>
        <location evidence="1">Host nucleus</location>
    </subcellularLocation>
</comment>
<dbReference type="GO" id="GO:0046872">
    <property type="term" value="F:metal ion binding"/>
    <property type="evidence" value="ECO:0007669"/>
    <property type="project" value="UniProtKB-KW"/>
</dbReference>
<protein>
    <submittedName>
        <fullName evidence="14">Replication associated protein</fullName>
    </submittedName>
</protein>
<evidence type="ECO:0000256" key="5">
    <source>
        <dbReference type="ARBA" id="ARBA00022722"/>
    </source>
</evidence>
<proteinExistence type="predicted"/>
<keyword evidence="10" id="KW-0190">Covalent protein-DNA linkage</keyword>
<evidence type="ECO:0000256" key="8">
    <source>
        <dbReference type="ARBA" id="ARBA00022759"/>
    </source>
</evidence>
<dbReference type="Proteomes" id="UP000202209">
    <property type="component" value="Segment"/>
</dbReference>
<keyword evidence="15" id="KW-1185">Reference proteome</keyword>
<keyword evidence="2" id="KW-0808">Transferase</keyword>
<evidence type="ECO:0000256" key="4">
    <source>
        <dbReference type="ARBA" id="ARBA00022705"/>
    </source>
</evidence>
<keyword evidence="7" id="KW-0547">Nucleotide-binding</keyword>
<feature type="domain" description="CRESS-DNA virus Rep endonuclease" evidence="13">
    <location>
        <begin position="4"/>
        <end position="139"/>
    </location>
</feature>
<evidence type="ECO:0000256" key="6">
    <source>
        <dbReference type="ARBA" id="ARBA00022723"/>
    </source>
</evidence>
<evidence type="ECO:0000256" key="9">
    <source>
        <dbReference type="ARBA" id="ARBA00022801"/>
    </source>
</evidence>
<evidence type="ECO:0000256" key="12">
    <source>
        <dbReference type="SAM" id="MobiDB-lite"/>
    </source>
</evidence>
<feature type="region of interest" description="Disordered" evidence="12">
    <location>
        <begin position="367"/>
        <end position="390"/>
    </location>
</feature>
<dbReference type="GO" id="GO:0042025">
    <property type="term" value="C:host cell nucleus"/>
    <property type="evidence" value="ECO:0007669"/>
    <property type="project" value="UniProtKB-SubCell"/>
</dbReference>
<dbReference type="InterPro" id="IPR049912">
    <property type="entry name" value="CRESS_DNA_REP"/>
</dbReference>
<accession>A0A160HWI2</accession>
<dbReference type="KEGG" id="vg:27815433"/>
<keyword evidence="6" id="KW-0479">Metal-binding</keyword>